<organism evidence="2">
    <name type="scientific">Camponotus floridanus</name>
    <name type="common">Florida carpenter ant</name>
    <dbReference type="NCBI Taxonomy" id="104421"/>
    <lineage>
        <taxon>Eukaryota</taxon>
        <taxon>Metazoa</taxon>
        <taxon>Ecdysozoa</taxon>
        <taxon>Arthropoda</taxon>
        <taxon>Hexapoda</taxon>
        <taxon>Insecta</taxon>
        <taxon>Pterygota</taxon>
        <taxon>Neoptera</taxon>
        <taxon>Endopterygota</taxon>
        <taxon>Hymenoptera</taxon>
        <taxon>Apocrita</taxon>
        <taxon>Aculeata</taxon>
        <taxon>Formicoidea</taxon>
        <taxon>Formicidae</taxon>
        <taxon>Formicinae</taxon>
        <taxon>Camponotus</taxon>
    </lineage>
</organism>
<accession>E2A8X1</accession>
<gene>
    <name evidence="1" type="ORF">EAG_12929</name>
</gene>
<protein>
    <submittedName>
        <fullName evidence="1">Uncharacterized protein</fullName>
    </submittedName>
</protein>
<keyword evidence="2" id="KW-1185">Reference proteome</keyword>
<reference evidence="1 2" key="1">
    <citation type="journal article" date="2010" name="Science">
        <title>Genomic comparison of the ants Camponotus floridanus and Harpegnathos saltator.</title>
        <authorList>
            <person name="Bonasio R."/>
            <person name="Zhang G."/>
            <person name="Ye C."/>
            <person name="Mutti N.S."/>
            <person name="Fang X."/>
            <person name="Qin N."/>
            <person name="Donahue G."/>
            <person name="Yang P."/>
            <person name="Li Q."/>
            <person name="Li C."/>
            <person name="Zhang P."/>
            <person name="Huang Z."/>
            <person name="Berger S.L."/>
            <person name="Reinberg D."/>
            <person name="Wang J."/>
            <person name="Liebig J."/>
        </authorList>
    </citation>
    <scope>NUCLEOTIDE SEQUENCE [LARGE SCALE GENOMIC DNA]</scope>
    <source>
        <strain evidence="2">C129</strain>
    </source>
</reference>
<dbReference type="InParanoid" id="E2A8X1"/>
<proteinExistence type="predicted"/>
<sequence>MVQMQQHPAPEIQRKKLKPNLADLEGMGKIKRTSTQHGNPFVKFDIKSNDTRLCLDDREFNKRMANEHDQSPTINKICRSNTFSEIATTRGPSIPTTSDRAVFTKMRSVFTKVRSGGIYGIRAAPRRASPSSATD</sequence>
<name>E2A8X1_CAMFO</name>
<dbReference type="AlphaFoldDB" id="E2A8X1"/>
<evidence type="ECO:0000313" key="2">
    <source>
        <dbReference type="Proteomes" id="UP000000311"/>
    </source>
</evidence>
<dbReference type="Gene3D" id="3.10.10.10">
    <property type="entry name" value="HIV Type 1 Reverse Transcriptase, subunit A, domain 1"/>
    <property type="match status" value="1"/>
</dbReference>
<dbReference type="SUPFAM" id="SSF56672">
    <property type="entry name" value="DNA/RNA polymerases"/>
    <property type="match status" value="1"/>
</dbReference>
<dbReference type="GO" id="GO:0071897">
    <property type="term" value="P:DNA biosynthetic process"/>
    <property type="evidence" value="ECO:0007669"/>
    <property type="project" value="UniProtKB-ARBA"/>
</dbReference>
<dbReference type="EMBL" id="GL437680">
    <property type="protein sequence ID" value="EFN70114.1"/>
    <property type="molecule type" value="Genomic_DNA"/>
</dbReference>
<dbReference type="InterPro" id="IPR043502">
    <property type="entry name" value="DNA/RNA_pol_sf"/>
</dbReference>
<dbReference type="Proteomes" id="UP000000311">
    <property type="component" value="Unassembled WGS sequence"/>
</dbReference>
<evidence type="ECO:0000313" key="1">
    <source>
        <dbReference type="EMBL" id="EFN70114.1"/>
    </source>
</evidence>